<evidence type="ECO:0000256" key="4">
    <source>
        <dbReference type="ARBA" id="ARBA00022737"/>
    </source>
</evidence>
<evidence type="ECO:0000256" key="1">
    <source>
        <dbReference type="ARBA" id="ARBA00008110"/>
    </source>
</evidence>
<dbReference type="InterPro" id="IPR036388">
    <property type="entry name" value="WH-like_DNA-bd_sf"/>
</dbReference>
<reference evidence="7 8" key="1">
    <citation type="submission" date="2019-03" db="EMBL/GenBank/DDBJ databases">
        <title>Genome sequence of Thiobacillaceae bacterium LSR1, a sulfur-oxidizing bacterium isolated from freshwater sediment.</title>
        <authorList>
            <person name="Li S."/>
        </authorList>
    </citation>
    <scope>NUCLEOTIDE SEQUENCE [LARGE SCALE GENOMIC DNA]</scope>
    <source>
        <strain evidence="7 8">LSR1</strain>
    </source>
</reference>
<dbReference type="InterPro" id="IPR004606">
    <property type="entry name" value="Mop_domain"/>
</dbReference>
<evidence type="ECO:0000259" key="6">
    <source>
        <dbReference type="PROSITE" id="PS51866"/>
    </source>
</evidence>
<keyword evidence="2 5" id="KW-0813">Transport</keyword>
<evidence type="ECO:0000256" key="3">
    <source>
        <dbReference type="ARBA" id="ARBA00022505"/>
    </source>
</evidence>
<evidence type="ECO:0000313" key="8">
    <source>
        <dbReference type="Proteomes" id="UP000295443"/>
    </source>
</evidence>
<dbReference type="InterPro" id="IPR051815">
    <property type="entry name" value="Molybdate_resp_trans_reg"/>
</dbReference>
<keyword evidence="8" id="KW-1185">Reference proteome</keyword>
<keyword evidence="4" id="KW-0677">Repeat</keyword>
<dbReference type="Proteomes" id="UP000295443">
    <property type="component" value="Unassembled WGS sequence"/>
</dbReference>
<evidence type="ECO:0000256" key="2">
    <source>
        <dbReference type="ARBA" id="ARBA00022448"/>
    </source>
</evidence>
<dbReference type="PROSITE" id="PS51866">
    <property type="entry name" value="MOP"/>
    <property type="match status" value="2"/>
</dbReference>
<organism evidence="7 8">
    <name type="scientific">Parasulfuritortus cantonensis</name>
    <dbReference type="NCBI Taxonomy" id="2528202"/>
    <lineage>
        <taxon>Bacteria</taxon>
        <taxon>Pseudomonadati</taxon>
        <taxon>Pseudomonadota</taxon>
        <taxon>Betaproteobacteria</taxon>
        <taxon>Nitrosomonadales</taxon>
        <taxon>Thiobacillaceae</taxon>
        <taxon>Parasulfuritortus</taxon>
    </lineage>
</organism>
<dbReference type="GO" id="GO:0015689">
    <property type="term" value="P:molybdate ion transport"/>
    <property type="evidence" value="ECO:0007669"/>
    <property type="project" value="UniProtKB-UniRule"/>
</dbReference>
<protein>
    <recommendedName>
        <fullName evidence="6">Mop domain-containing protein</fullName>
    </recommendedName>
</protein>
<keyword evidence="3 5" id="KW-0500">Molybdenum</keyword>
<dbReference type="PANTHER" id="PTHR30432:SF1">
    <property type="entry name" value="DNA-BINDING TRANSCRIPTIONAL DUAL REGULATOR MODE"/>
    <property type="match status" value="1"/>
</dbReference>
<dbReference type="Gene3D" id="1.10.10.10">
    <property type="entry name" value="Winged helix-like DNA-binding domain superfamily/Winged helix DNA-binding domain"/>
    <property type="match status" value="1"/>
</dbReference>
<comment type="caution">
    <text evidence="7">The sequence shown here is derived from an EMBL/GenBank/DDBJ whole genome shotgun (WGS) entry which is preliminary data.</text>
</comment>
<dbReference type="NCBIfam" id="TIGR00638">
    <property type="entry name" value="Mop"/>
    <property type="match status" value="1"/>
</dbReference>
<dbReference type="PANTHER" id="PTHR30432">
    <property type="entry name" value="TRANSCRIPTIONAL REGULATOR MODE"/>
    <property type="match status" value="1"/>
</dbReference>
<feature type="domain" description="Mop" evidence="6">
    <location>
        <begin position="130"/>
        <end position="196"/>
    </location>
</feature>
<dbReference type="EMBL" id="SJZB01000053">
    <property type="protein sequence ID" value="TCJ11567.1"/>
    <property type="molecule type" value="Genomic_DNA"/>
</dbReference>
<dbReference type="OrthoDB" id="9800709at2"/>
<accession>A0A4R1B529</accession>
<dbReference type="AlphaFoldDB" id="A0A4R1B529"/>
<dbReference type="InterPro" id="IPR036390">
    <property type="entry name" value="WH_DNA-bd_sf"/>
</dbReference>
<sequence>MGSRLSTPVVINPTHITGKAILAAAEPTPRAGPGLLELLAETGSLTEAAVILGLDEDLAWHYLVAANNLCDQPLIRTRADQPVPTVHARRLLSRDEDLAQAFERFLDSPGGGAFRQFQQRHQFLRRLEARTSARNQFYCQVQSVRRERVNAVVTLNLGGGDRLAAHITARSAEELGLVAGRACHALIDPSWVEVRAECPAERNANRLCGRVARVLDDPVDAEVAIELAGGRILLATMTRAEMLDKDIRPGRAVGALIQSSQIILAVDQPAAATESRGEHP</sequence>
<dbReference type="GO" id="GO:0030151">
    <property type="term" value="F:molybdenum ion binding"/>
    <property type="evidence" value="ECO:0007669"/>
    <property type="project" value="UniProtKB-UniRule"/>
</dbReference>
<name>A0A4R1B529_9PROT</name>
<comment type="similarity">
    <text evidence="1 5">Belongs to the ModE family.</text>
</comment>
<proteinExistence type="inferred from homology"/>
<dbReference type="PIRSF" id="PIRSF005763">
    <property type="entry name" value="Txn_reg_ModE"/>
    <property type="match status" value="1"/>
</dbReference>
<dbReference type="GO" id="GO:0006355">
    <property type="term" value="P:regulation of DNA-templated transcription"/>
    <property type="evidence" value="ECO:0007669"/>
    <property type="project" value="InterPro"/>
</dbReference>
<dbReference type="InterPro" id="IPR005116">
    <property type="entry name" value="Transp-assoc_OB_typ1"/>
</dbReference>
<gene>
    <name evidence="7" type="ORF">EZJ19_15560</name>
</gene>
<evidence type="ECO:0000256" key="5">
    <source>
        <dbReference type="PIRNR" id="PIRNR005763"/>
    </source>
</evidence>
<dbReference type="InterPro" id="IPR008995">
    <property type="entry name" value="Mo/tungstate-bd_C_term_dom"/>
</dbReference>
<dbReference type="InterPro" id="IPR016462">
    <property type="entry name" value="ModE"/>
</dbReference>
<dbReference type="Gene3D" id="2.40.50.100">
    <property type="match status" value="2"/>
</dbReference>
<dbReference type="SUPFAM" id="SSF46785">
    <property type="entry name" value="Winged helix' DNA-binding domain"/>
    <property type="match status" value="1"/>
</dbReference>
<dbReference type="Pfam" id="PF03459">
    <property type="entry name" value="TOBE"/>
    <property type="match status" value="2"/>
</dbReference>
<dbReference type="SUPFAM" id="SSF50331">
    <property type="entry name" value="MOP-like"/>
    <property type="match status" value="2"/>
</dbReference>
<feature type="domain" description="Mop" evidence="6">
    <location>
        <begin position="200"/>
        <end position="266"/>
    </location>
</feature>
<evidence type="ECO:0000313" key="7">
    <source>
        <dbReference type="EMBL" id="TCJ11567.1"/>
    </source>
</evidence>